<dbReference type="AlphaFoldDB" id="A0A8J3PGA3"/>
<organism evidence="1 2">
    <name type="scientific">Catellatospora methionotrophica</name>
    <dbReference type="NCBI Taxonomy" id="121620"/>
    <lineage>
        <taxon>Bacteria</taxon>
        <taxon>Bacillati</taxon>
        <taxon>Actinomycetota</taxon>
        <taxon>Actinomycetes</taxon>
        <taxon>Micromonosporales</taxon>
        <taxon>Micromonosporaceae</taxon>
        <taxon>Catellatospora</taxon>
    </lineage>
</organism>
<reference evidence="1" key="1">
    <citation type="submission" date="2021-01" db="EMBL/GenBank/DDBJ databases">
        <title>Whole genome shotgun sequence of Catellatospora methionotrophica NBRC 14553.</title>
        <authorList>
            <person name="Komaki H."/>
            <person name="Tamura T."/>
        </authorList>
    </citation>
    <scope>NUCLEOTIDE SEQUENCE</scope>
    <source>
        <strain evidence="1">NBRC 14553</strain>
    </source>
</reference>
<sequence>MLAETPGGTVAVQLSAASDGIGDAAELRAAALAALRGLGVEPREVL</sequence>
<comment type="caution">
    <text evidence="1">The sequence shown here is derived from an EMBL/GenBank/DDBJ whole genome shotgun (WGS) entry which is preliminary data.</text>
</comment>
<dbReference type="RefSeq" id="WP_166379581.1">
    <property type="nucleotide sequence ID" value="NZ_BAAATT010000005.1"/>
</dbReference>
<name>A0A8J3PGA3_9ACTN</name>
<dbReference type="Proteomes" id="UP000660339">
    <property type="component" value="Unassembled WGS sequence"/>
</dbReference>
<evidence type="ECO:0000313" key="2">
    <source>
        <dbReference type="Proteomes" id="UP000660339"/>
    </source>
</evidence>
<gene>
    <name evidence="1" type="ORF">Cme02nite_35300</name>
</gene>
<keyword evidence="2" id="KW-1185">Reference proteome</keyword>
<accession>A0A8J3PGA3</accession>
<protein>
    <submittedName>
        <fullName evidence="1">Uncharacterized protein</fullName>
    </submittedName>
</protein>
<dbReference type="EMBL" id="BONJ01000019">
    <property type="protein sequence ID" value="GIG15198.1"/>
    <property type="molecule type" value="Genomic_DNA"/>
</dbReference>
<proteinExistence type="predicted"/>
<evidence type="ECO:0000313" key="1">
    <source>
        <dbReference type="EMBL" id="GIG15198.1"/>
    </source>
</evidence>